<feature type="compositionally biased region" description="Polar residues" evidence="2">
    <location>
        <begin position="298"/>
        <end position="308"/>
    </location>
</feature>
<dbReference type="CDD" id="cd00185">
    <property type="entry name" value="TNFRSF"/>
    <property type="match status" value="1"/>
</dbReference>
<feature type="region of interest" description="Disordered" evidence="2">
    <location>
        <begin position="215"/>
        <end position="308"/>
    </location>
</feature>
<evidence type="ECO:0000313" key="5">
    <source>
        <dbReference type="EMBL" id="KAJ8021333.1"/>
    </source>
</evidence>
<dbReference type="OrthoDB" id="6083845at2759"/>
<protein>
    <recommendedName>
        <fullName evidence="4">TNFR-Cys domain-containing protein</fullName>
    </recommendedName>
</protein>
<evidence type="ECO:0000259" key="4">
    <source>
        <dbReference type="PROSITE" id="PS50050"/>
    </source>
</evidence>
<evidence type="ECO:0000256" key="1">
    <source>
        <dbReference type="PROSITE-ProRule" id="PRU00206"/>
    </source>
</evidence>
<name>A0A9Q1BDF0_HOLLE</name>
<gene>
    <name evidence="5" type="ORF">HOLleu_38501</name>
</gene>
<dbReference type="AlphaFoldDB" id="A0A9Q1BDF0"/>
<feature type="repeat" description="TNFR-Cys" evidence="1">
    <location>
        <begin position="81"/>
        <end position="126"/>
    </location>
</feature>
<accession>A0A9Q1BDF0</accession>
<comment type="caution">
    <text evidence="5">The sequence shown here is derived from an EMBL/GenBank/DDBJ whole genome shotgun (WGS) entry which is preliminary data.</text>
</comment>
<dbReference type="PROSITE" id="PS50050">
    <property type="entry name" value="TNFR_NGFR_2"/>
    <property type="match status" value="1"/>
</dbReference>
<evidence type="ECO:0000313" key="6">
    <source>
        <dbReference type="Proteomes" id="UP001152320"/>
    </source>
</evidence>
<organism evidence="5 6">
    <name type="scientific">Holothuria leucospilota</name>
    <name type="common">Black long sea cucumber</name>
    <name type="synonym">Mertensiothuria leucospilota</name>
    <dbReference type="NCBI Taxonomy" id="206669"/>
    <lineage>
        <taxon>Eukaryota</taxon>
        <taxon>Metazoa</taxon>
        <taxon>Echinodermata</taxon>
        <taxon>Eleutherozoa</taxon>
        <taxon>Echinozoa</taxon>
        <taxon>Holothuroidea</taxon>
        <taxon>Aspidochirotacea</taxon>
        <taxon>Aspidochirotida</taxon>
        <taxon>Holothuriidae</taxon>
        <taxon>Holothuria</taxon>
    </lineage>
</organism>
<keyword evidence="6" id="KW-1185">Reference proteome</keyword>
<dbReference type="Proteomes" id="UP001152320">
    <property type="component" value="Chromosome 21"/>
</dbReference>
<keyword evidence="3" id="KW-0732">Signal</keyword>
<dbReference type="Gene3D" id="2.10.50.10">
    <property type="entry name" value="Tumor Necrosis Factor Receptor, subunit A, domain 2"/>
    <property type="match status" value="1"/>
</dbReference>
<sequence>MAYKFAVIAVVLSLQFLLVELPALTEPPSPTDDSNRLYVASEKENELCFYEPGKPIPEGLYVRCGPGYHAQIDDRLSPCHLCTHDETLKTYQPKVNHCEKCILCTDCSALGKEVEKNCTLTTDTVCKDATPQISDDAFTTDPNVQYSSSHSPSLGVSTTTSQTLPRNETDPPDCPSCQLEEEIRNLRSQLEEENPQNNGDIVQNNIRIAEADNEGIVPNHTPPAEADNGPRSTEPLLPDNGPRSADSLLLDNGPRSTDPLLPDNEDTSFNYTTEAEVHNGDTNQPDHEEESQDDNTARRNNGSVETAV</sequence>
<feature type="compositionally biased region" description="Polar residues" evidence="2">
    <location>
        <begin position="140"/>
        <end position="166"/>
    </location>
</feature>
<proteinExistence type="predicted"/>
<feature type="signal peptide" evidence="3">
    <location>
        <begin position="1"/>
        <end position="25"/>
    </location>
</feature>
<evidence type="ECO:0000256" key="3">
    <source>
        <dbReference type="SAM" id="SignalP"/>
    </source>
</evidence>
<feature type="domain" description="TNFR-Cys" evidence="4">
    <location>
        <begin position="81"/>
        <end position="126"/>
    </location>
</feature>
<evidence type="ECO:0000256" key="2">
    <source>
        <dbReference type="SAM" id="MobiDB-lite"/>
    </source>
</evidence>
<feature type="chain" id="PRO_5040278563" description="TNFR-Cys domain-containing protein" evidence="3">
    <location>
        <begin position="26"/>
        <end position="308"/>
    </location>
</feature>
<comment type="caution">
    <text evidence="1">Lacks conserved residue(s) required for the propagation of feature annotation.</text>
</comment>
<reference evidence="5" key="1">
    <citation type="submission" date="2021-10" db="EMBL/GenBank/DDBJ databases">
        <title>Tropical sea cucumber genome reveals ecological adaptation and Cuvierian tubules defense mechanism.</title>
        <authorList>
            <person name="Chen T."/>
        </authorList>
    </citation>
    <scope>NUCLEOTIDE SEQUENCE</scope>
    <source>
        <strain evidence="5">Nanhai2018</strain>
        <tissue evidence="5">Muscle</tissue>
    </source>
</reference>
<feature type="region of interest" description="Disordered" evidence="2">
    <location>
        <begin position="137"/>
        <end position="176"/>
    </location>
</feature>
<dbReference type="EMBL" id="JAIZAY010000021">
    <property type="protein sequence ID" value="KAJ8021333.1"/>
    <property type="molecule type" value="Genomic_DNA"/>
</dbReference>
<dbReference type="InterPro" id="IPR001368">
    <property type="entry name" value="TNFR/NGFR_Cys_rich_reg"/>
</dbReference>